<gene>
    <name evidence="1" type="ORF">ABQJ56_00885</name>
</gene>
<organism evidence="1 2">
    <name type="scientific">Rhodanobacter geophilus</name>
    <dbReference type="NCBI Taxonomy" id="3162488"/>
    <lineage>
        <taxon>Bacteria</taxon>
        <taxon>Pseudomonadati</taxon>
        <taxon>Pseudomonadota</taxon>
        <taxon>Gammaproteobacteria</taxon>
        <taxon>Lysobacterales</taxon>
        <taxon>Rhodanobacteraceae</taxon>
        <taxon>Rhodanobacter</taxon>
    </lineage>
</organism>
<protein>
    <submittedName>
        <fullName evidence="1">DUF4865 family protein</fullName>
    </submittedName>
</protein>
<name>A0ABV3QJM0_9GAMM</name>
<comment type="caution">
    <text evidence="1">The sequence shown here is derived from an EMBL/GenBank/DDBJ whole genome shotgun (WGS) entry which is preliminary data.</text>
</comment>
<keyword evidence="2" id="KW-1185">Reference proteome</keyword>
<proteinExistence type="predicted"/>
<dbReference type="InterPro" id="IPR032349">
    <property type="entry name" value="DUF4865"/>
</dbReference>
<sequence>MIAMQYAITLPADYDIAVIRRRIADKGHLLDDFPGLAFKAWLHAARDDDALPSHDNLYAPFYLWRDSAGMNAFLGGSGFATLARDFGRPAVRTWVPWQAELAIDLRGAACASREIVAIPAHADLATLRDVEAMVARQDRAAGALAAIAAYDPTGWTLLRFRLWPGLRTGPSGAHCQLYRVGHVSCPAAPQERPQPRRPVAAALP</sequence>
<evidence type="ECO:0000313" key="2">
    <source>
        <dbReference type="Proteomes" id="UP001556170"/>
    </source>
</evidence>
<dbReference type="EMBL" id="JBFOHL010000001">
    <property type="protein sequence ID" value="MEW9622788.1"/>
    <property type="molecule type" value="Genomic_DNA"/>
</dbReference>
<accession>A0ABV3QJM0</accession>
<dbReference type="Proteomes" id="UP001556170">
    <property type="component" value="Unassembled WGS sequence"/>
</dbReference>
<dbReference type="RefSeq" id="WP_367843100.1">
    <property type="nucleotide sequence ID" value="NZ_JBFOHL010000001.1"/>
</dbReference>
<evidence type="ECO:0000313" key="1">
    <source>
        <dbReference type="EMBL" id="MEW9622788.1"/>
    </source>
</evidence>
<reference evidence="1 2" key="1">
    <citation type="submission" date="2024-06" db="EMBL/GenBank/DDBJ databases">
        <authorList>
            <person name="Woo H."/>
        </authorList>
    </citation>
    <scope>NUCLEOTIDE SEQUENCE [LARGE SCALE GENOMIC DNA]</scope>
    <source>
        <strain evidence="1 2">S2-g</strain>
    </source>
</reference>
<dbReference type="Pfam" id="PF16157">
    <property type="entry name" value="DUF4865"/>
    <property type="match status" value="1"/>
</dbReference>